<dbReference type="InterPro" id="IPR049832">
    <property type="entry name" value="BREX_PglW"/>
</dbReference>
<dbReference type="PANTHER" id="PTHR43289:SF6">
    <property type="entry name" value="SERINE_THREONINE-PROTEIN KINASE NEKL-3"/>
    <property type="match status" value="1"/>
</dbReference>
<dbReference type="InterPro" id="IPR011528">
    <property type="entry name" value="NERD"/>
</dbReference>
<keyword evidence="2" id="KW-0547">Nucleotide-binding</keyword>
<evidence type="ECO:0000313" key="9">
    <source>
        <dbReference type="Proteomes" id="UP000749010"/>
    </source>
</evidence>
<sequence>MPMSISRWQAVAQSQFAWEREALDWLRKQLPDREPWHAWTNFEFIDEEGKVNEVDALILTPAGLFLIEIKSRPGVVTGDAHTWLWVTDGRERACDNPLILANRKAKRLASLLRRQSSVFKAKLRLPFVEPLIFLSATSLDCKLGGTARSGTYLRGQPDSESDTGIIDALQNGTASARAMQLGRVDHQHARVLARAMAEAGIRPSNKHRKVADYQLGALLSEGGAYQDWEGTHTAMEAVRRRIRIYTVAAAATADARKSLVRQAQREFQILEGIDHPGIVKVKDYQDTELGPALIFDHDPKAIRLDFLLREGGQQRGQQLNVDQRLQIVRDLAETLKHAHQKRLYHRALCPQSILVQDVAGATPRPRIMNWQTGTREGTQGTDSVDPARRTVGGTMHVEEYVEDPGLVYLAPETSQSEAQHGPSLDVFSLGAISYHVFSGRPPASSVLDLAEKLRIGQGLRLSDVLDGCGKQLQDLIQYSTHPDVMGRYGSIDEFLQDLDKVVDELTTPEPEATVDPADAKPEERIEGGFTVIRKMGRGSSADVLLVREDARSEELILKVALDASLNDRLGAEGEALAKLRHPNIVEWQRTLTVNGRTALLMHQAGEKTLAFGIREEARPSLDLLQRFGEQLIQAVDYLDQQGVPHRDIKPDNIGMSQAGSRGKLQLVLFDFSLTSSSAENIAAGTHPYLDPFLSLRKPARWDLQAERFALAVTLHEMLTGVLPRWGDGKTQPSMLDCEATLASERFDPLLRDAFTTFFAKALNRNPQKRFDNAEAMLRDWRHIFEAGASASQQSADLFDAVARLATASTNMAELGYSVEAQNVLEAMAIHNARELLAVDRVRFRYLRGVGDRIRKEIRLKAKALAAIRPDLVQGRPTLHEVDDDTAAAGAISVNELAAQLLPRRPAGDDRVEEAALAIYLGLEEAEASTPCTPAPLWTPLGVAAKALAIDRNELSAALLKARERWLKTPQLTELRNHFESLLSTQGGVMTVPELASALLAMRGCASQDDAERMRLATAVVRACCEAEAHLERLRFQEFEHRPLPLIAISAQIAEYARRLGASADACSQAEPLLTPQRALETLQSVPAPEANPALSAQRLLRLATAAALRAALSSRQEIYPRGMAASLALRQSLGALMGVRFLKPKDVQDRVAGRYPEAQPLPRRPLLDTLLADVGALLVWSDDAPAGPGYLPSTQGLGPSAGSTTQYSRATTAMERGLPAADTGANETSAAAIEAEKLEERLAHAQKAGGFLVLTVEPRLAHPVETELLRRFGRQRVSFETLMLKALREQAAALKVNWNVVLMADAATPAPNSSDWSRLMRLVHKALPQVKQALLEATAPVLLVNSGLIARYGLMSLIDDLRDEVGRPGKLASLWMLLPMAATGLPTIDDVPVPVITSSQWANVPVAWARNLHRAPAAAAAA</sequence>
<feature type="compositionally biased region" description="Polar residues" evidence="5">
    <location>
        <begin position="369"/>
        <end position="382"/>
    </location>
</feature>
<name>A0ABX1U3D5_9PROT</name>
<keyword evidence="4" id="KW-0067">ATP-binding</keyword>
<evidence type="ECO:0000313" key="8">
    <source>
        <dbReference type="EMBL" id="NMQ29530.1"/>
    </source>
</evidence>
<dbReference type="Pfam" id="PF08378">
    <property type="entry name" value="NERD"/>
    <property type="match status" value="1"/>
</dbReference>
<comment type="caution">
    <text evidence="8">The sequence shown here is derived from an EMBL/GenBank/DDBJ whole genome shotgun (WGS) entry which is preliminary data.</text>
</comment>
<gene>
    <name evidence="8" type="primary">pglW</name>
    <name evidence="8" type="ORF">E4Q23_18210</name>
</gene>
<evidence type="ECO:0000256" key="1">
    <source>
        <dbReference type="ARBA" id="ARBA00022679"/>
    </source>
</evidence>
<feature type="region of interest" description="Disordered" evidence="5">
    <location>
        <begin position="368"/>
        <end position="389"/>
    </location>
</feature>
<protein>
    <submittedName>
        <fullName evidence="8">BREX system serine/threonine kinase PglW</fullName>
    </submittedName>
</protein>
<dbReference type="SUPFAM" id="SSF56112">
    <property type="entry name" value="Protein kinase-like (PK-like)"/>
    <property type="match status" value="2"/>
</dbReference>
<dbReference type="Proteomes" id="UP000749010">
    <property type="component" value="Unassembled WGS sequence"/>
</dbReference>
<feature type="domain" description="NERD" evidence="7">
    <location>
        <begin position="14"/>
        <end position="131"/>
    </location>
</feature>
<dbReference type="RefSeq" id="WP_169067992.1">
    <property type="nucleotide sequence ID" value="NZ_SPMY01000059.1"/>
</dbReference>
<dbReference type="Gene3D" id="1.10.510.10">
    <property type="entry name" value="Transferase(Phosphotransferase) domain 1"/>
    <property type="match status" value="2"/>
</dbReference>
<dbReference type="NCBIfam" id="NF033442">
    <property type="entry name" value="BREX_PglW"/>
    <property type="match status" value="1"/>
</dbReference>
<dbReference type="PROSITE" id="PS50965">
    <property type="entry name" value="NERD"/>
    <property type="match status" value="1"/>
</dbReference>
<keyword evidence="1" id="KW-0808">Transferase</keyword>
<evidence type="ECO:0000256" key="3">
    <source>
        <dbReference type="ARBA" id="ARBA00022777"/>
    </source>
</evidence>
<keyword evidence="3 8" id="KW-0418">Kinase</keyword>
<evidence type="ECO:0000256" key="4">
    <source>
        <dbReference type="ARBA" id="ARBA00022840"/>
    </source>
</evidence>
<dbReference type="SMART" id="SM00220">
    <property type="entry name" value="S_TKc"/>
    <property type="match status" value="1"/>
</dbReference>
<dbReference type="InterPro" id="IPR000719">
    <property type="entry name" value="Prot_kinase_dom"/>
</dbReference>
<reference evidence="8 9" key="1">
    <citation type="submission" date="2019-03" db="EMBL/GenBank/DDBJ databases">
        <title>Metabolic reconstructions from genomes of highly enriched 'Candidatus Accumulibacter' and 'Candidatus Competibacter' bioreactor populations.</title>
        <authorList>
            <person name="Annavajhala M.K."/>
            <person name="Welles L."/>
            <person name="Abbas B."/>
            <person name="Sorokin D."/>
            <person name="Park H."/>
            <person name="Van Loosdrecht M."/>
            <person name="Chandran K."/>
        </authorList>
    </citation>
    <scope>NUCLEOTIDE SEQUENCE [LARGE SCALE GENOMIC DNA]</scope>
    <source>
        <strain evidence="8 9">SBR_S</strain>
    </source>
</reference>
<dbReference type="PROSITE" id="PS50011">
    <property type="entry name" value="PROTEIN_KINASE_DOM"/>
    <property type="match status" value="2"/>
</dbReference>
<dbReference type="InterPro" id="IPR011009">
    <property type="entry name" value="Kinase-like_dom_sf"/>
</dbReference>
<keyword evidence="9" id="KW-1185">Reference proteome</keyword>
<dbReference type="EMBL" id="SPMY01000059">
    <property type="protein sequence ID" value="NMQ29530.1"/>
    <property type="molecule type" value="Genomic_DNA"/>
</dbReference>
<accession>A0ABX1U3D5</accession>
<proteinExistence type="predicted"/>
<evidence type="ECO:0000256" key="2">
    <source>
        <dbReference type="ARBA" id="ARBA00022741"/>
    </source>
</evidence>
<organism evidence="8 9">
    <name type="scientific">Candidatus Accumulibacter phosphatis</name>
    <dbReference type="NCBI Taxonomy" id="327160"/>
    <lineage>
        <taxon>Bacteria</taxon>
        <taxon>Pseudomonadati</taxon>
        <taxon>Pseudomonadota</taxon>
        <taxon>Betaproteobacteria</taxon>
        <taxon>Candidatus Accumulibacter</taxon>
    </lineage>
</organism>
<feature type="domain" description="Protein kinase" evidence="6">
    <location>
        <begin position="213"/>
        <end position="525"/>
    </location>
</feature>
<dbReference type="GO" id="GO:0016301">
    <property type="term" value="F:kinase activity"/>
    <property type="evidence" value="ECO:0007669"/>
    <property type="project" value="UniProtKB-KW"/>
</dbReference>
<evidence type="ECO:0000259" key="7">
    <source>
        <dbReference type="PROSITE" id="PS50965"/>
    </source>
</evidence>
<dbReference type="PANTHER" id="PTHR43289">
    <property type="entry name" value="MITOGEN-ACTIVATED PROTEIN KINASE KINASE KINASE 20-RELATED"/>
    <property type="match status" value="1"/>
</dbReference>
<feature type="domain" description="Protein kinase" evidence="6">
    <location>
        <begin position="529"/>
        <end position="785"/>
    </location>
</feature>
<dbReference type="Pfam" id="PF00069">
    <property type="entry name" value="Pkinase"/>
    <property type="match status" value="2"/>
</dbReference>
<dbReference type="Gene3D" id="3.30.200.20">
    <property type="entry name" value="Phosphorylase Kinase, domain 1"/>
    <property type="match status" value="1"/>
</dbReference>
<evidence type="ECO:0000256" key="5">
    <source>
        <dbReference type="SAM" id="MobiDB-lite"/>
    </source>
</evidence>
<evidence type="ECO:0000259" key="6">
    <source>
        <dbReference type="PROSITE" id="PS50011"/>
    </source>
</evidence>